<feature type="transmembrane region" description="Helical" evidence="6">
    <location>
        <begin position="73"/>
        <end position="91"/>
    </location>
</feature>
<dbReference type="EMBL" id="JABCUV010000012">
    <property type="protein sequence ID" value="NMW93885.1"/>
    <property type="molecule type" value="Genomic_DNA"/>
</dbReference>
<comment type="subcellular location">
    <subcellularLocation>
        <location evidence="1">Cell membrane</location>
        <topology evidence="1">Multi-pass membrane protein</topology>
    </subcellularLocation>
</comment>
<organism evidence="9 15">
    <name type="scientific">Mobiluncus mulieris</name>
    <dbReference type="NCBI Taxonomy" id="2052"/>
    <lineage>
        <taxon>Bacteria</taxon>
        <taxon>Bacillati</taxon>
        <taxon>Actinomycetota</taxon>
        <taxon>Actinomycetes</taxon>
        <taxon>Actinomycetales</taxon>
        <taxon>Actinomycetaceae</taxon>
        <taxon>Mobiluncus</taxon>
    </lineage>
</organism>
<reference evidence="14 15" key="3">
    <citation type="submission" date="2020-04" db="EMBL/GenBank/DDBJ databases">
        <title>Antimicrobial susceptibility and clonality of vaginal-derived multi-drug resistant Mobiluncus isolates in China.</title>
        <authorList>
            <person name="Zhang X."/>
        </authorList>
    </citation>
    <scope>NUCLEOTIDE SEQUENCE [LARGE SCALE GENOMIC DNA]</scope>
    <source>
        <strain evidence="11 14">12</strain>
        <strain evidence="9 15">13</strain>
        <strain evidence="10 16">7</strain>
    </source>
</reference>
<evidence type="ECO:0000256" key="3">
    <source>
        <dbReference type="ARBA" id="ARBA00022692"/>
    </source>
</evidence>
<dbReference type="GO" id="GO:0005886">
    <property type="term" value="C:plasma membrane"/>
    <property type="evidence" value="ECO:0007669"/>
    <property type="project" value="UniProtKB-SubCell"/>
</dbReference>
<evidence type="ECO:0000313" key="10">
    <source>
        <dbReference type="EMBL" id="NMW93885.1"/>
    </source>
</evidence>
<evidence type="ECO:0000256" key="4">
    <source>
        <dbReference type="ARBA" id="ARBA00022989"/>
    </source>
</evidence>
<dbReference type="EMBL" id="JABCUR010000003">
    <property type="protein sequence ID" value="NMW64867.1"/>
    <property type="molecule type" value="Genomic_DNA"/>
</dbReference>
<dbReference type="InterPro" id="IPR018076">
    <property type="entry name" value="T2SS_GspF_dom"/>
</dbReference>
<dbReference type="EMBL" id="VSZY01000010">
    <property type="protein sequence ID" value="MCU9969128.1"/>
    <property type="molecule type" value="Genomic_DNA"/>
</dbReference>
<dbReference type="Proteomes" id="UP000582487">
    <property type="component" value="Unassembled WGS sequence"/>
</dbReference>
<dbReference type="Proteomes" id="UP001209486">
    <property type="component" value="Unassembled WGS sequence"/>
</dbReference>
<feature type="transmembrane region" description="Helical" evidence="6">
    <location>
        <begin position="237"/>
        <end position="259"/>
    </location>
</feature>
<evidence type="ECO:0000256" key="1">
    <source>
        <dbReference type="ARBA" id="ARBA00004651"/>
    </source>
</evidence>
<dbReference type="RefSeq" id="WP_004012802.1">
    <property type="nucleotide sequence ID" value="NZ_JABCUP010000012.1"/>
</dbReference>
<keyword evidence="3 6" id="KW-0812">Transmembrane</keyword>
<dbReference type="AlphaFoldDB" id="A0A2J9KQ19"/>
<evidence type="ECO:0000313" key="12">
    <source>
        <dbReference type="EMBL" id="STO15663.1"/>
    </source>
</evidence>
<proteinExistence type="predicted"/>
<feature type="transmembrane region" description="Helical" evidence="6">
    <location>
        <begin position="12"/>
        <end position="31"/>
    </location>
</feature>
<protein>
    <submittedName>
        <fullName evidence="12">Flp pilus assembly protein TadB</fullName>
    </submittedName>
    <submittedName>
        <fullName evidence="9">Secretion system protein</fullName>
    </submittedName>
</protein>
<keyword evidence="5 6" id="KW-0472">Membrane</keyword>
<dbReference type="EMBL" id="JABCUS010000016">
    <property type="protein sequence ID" value="NMX03850.1"/>
    <property type="molecule type" value="Genomic_DNA"/>
</dbReference>
<dbReference type="Proteomes" id="UP000578252">
    <property type="component" value="Unassembled WGS sequence"/>
</dbReference>
<evidence type="ECO:0000313" key="13">
    <source>
        <dbReference type="Proteomes" id="UP000255284"/>
    </source>
</evidence>
<keyword evidence="4 6" id="KW-1133">Transmembrane helix</keyword>
<dbReference type="Proteomes" id="UP000255284">
    <property type="component" value="Unassembled WGS sequence"/>
</dbReference>
<evidence type="ECO:0000313" key="8">
    <source>
        <dbReference type="EMBL" id="MCU9969128.1"/>
    </source>
</evidence>
<dbReference type="GeneID" id="61167528"/>
<evidence type="ECO:0000259" key="7">
    <source>
        <dbReference type="Pfam" id="PF00482"/>
    </source>
</evidence>
<feature type="domain" description="Type II secretion system protein GspF" evidence="7">
    <location>
        <begin position="133"/>
        <end position="258"/>
    </location>
</feature>
<evidence type="ECO:0000313" key="15">
    <source>
        <dbReference type="Proteomes" id="UP000578252"/>
    </source>
</evidence>
<gene>
    <name evidence="8" type="ORF">FYZ43_06905</name>
    <name evidence="10" type="ORF">HHJ74_09365</name>
    <name evidence="11" type="ORF">HHJ77_07910</name>
    <name evidence="9" type="ORF">HHJ78_04815</name>
    <name evidence="12" type="ORF">NCTC11819_00205</name>
</gene>
<feature type="transmembrane region" description="Helical" evidence="6">
    <location>
        <begin position="271"/>
        <end position="293"/>
    </location>
</feature>
<evidence type="ECO:0000256" key="5">
    <source>
        <dbReference type="ARBA" id="ARBA00023136"/>
    </source>
</evidence>
<reference evidence="12 13" key="1">
    <citation type="submission" date="2018-06" db="EMBL/GenBank/DDBJ databases">
        <authorList>
            <consortium name="Pathogen Informatics"/>
            <person name="Doyle S."/>
        </authorList>
    </citation>
    <scope>NUCLEOTIDE SEQUENCE [LARGE SCALE GENOMIC DNA]</scope>
    <source>
        <strain evidence="12 13">NCTC11819</strain>
    </source>
</reference>
<feature type="transmembrane region" description="Helical" evidence="6">
    <location>
        <begin position="97"/>
        <end position="115"/>
    </location>
</feature>
<name>A0A2J9KQ19_9ACTO</name>
<evidence type="ECO:0000256" key="2">
    <source>
        <dbReference type="ARBA" id="ARBA00022475"/>
    </source>
</evidence>
<dbReference type="EMBL" id="UGGQ01000006">
    <property type="protein sequence ID" value="STO15663.1"/>
    <property type="molecule type" value="Genomic_DNA"/>
</dbReference>
<dbReference type="OrthoDB" id="3217742at2"/>
<evidence type="ECO:0000313" key="16">
    <source>
        <dbReference type="Proteomes" id="UP000582487"/>
    </source>
</evidence>
<sequence length="305" mass="33091">MLENTAFFASDYAGDIVPVILVGIGLYLVIWHKTMPMRPASNWANLDDWWQRQQRRFNSWSQAAGKNLSMPRFLLISAGCALGCSLALMIVVKLGVVAVLGGLLAAFTPYLSLNVKRSKIQNARGKAWPHVVDNLISGVRAGMSLGETLTKVATSVPPSLQAPFAHFVLDYHARGNLDGSLAMLKNELADPVADRIIEALRLAAQVGGNDLVALLEDLGSMIRAEERTRAEILARQSWTVTGARLAAVAPWLILAMLLAKDQTLEIYATPTGSVILTSGAVVSVVAYLLMLRFGRLNRAPRMMGN</sequence>
<keyword evidence="2" id="KW-1003">Cell membrane</keyword>
<comment type="caution">
    <text evidence="9">The sequence shown here is derived from an EMBL/GenBank/DDBJ whole genome shotgun (WGS) entry which is preliminary data.</text>
</comment>
<dbReference type="Proteomes" id="UP000575397">
    <property type="component" value="Unassembled WGS sequence"/>
</dbReference>
<dbReference type="Pfam" id="PF00482">
    <property type="entry name" value="T2SSF"/>
    <property type="match status" value="1"/>
</dbReference>
<evidence type="ECO:0000313" key="9">
    <source>
        <dbReference type="EMBL" id="NMW64867.1"/>
    </source>
</evidence>
<evidence type="ECO:0000313" key="11">
    <source>
        <dbReference type="EMBL" id="NMX03850.1"/>
    </source>
</evidence>
<dbReference type="PANTHER" id="PTHR35007:SF2">
    <property type="entry name" value="PILUS ASSEMBLE PROTEIN"/>
    <property type="match status" value="1"/>
</dbReference>
<reference evidence="8 17" key="2">
    <citation type="submission" date="2019-08" db="EMBL/GenBank/DDBJ databases">
        <title>Comparison of rpoB and gyrB Sequences from Mobiluncus Species and Development of a Multiplex PCR Method for Clinical Detection of Mobiluncus curtisii and Mobiluncus mulieris.</title>
        <authorList>
            <person name="Yang L."/>
            <person name="Shen Y."/>
            <person name="Xu G."/>
            <person name="Shu L.-B."/>
            <person name="Hu J."/>
            <person name="Zhang R."/>
            <person name="Wang Y."/>
            <person name="Zhou H.-W."/>
            <person name="Zhang X."/>
        </authorList>
    </citation>
    <scope>NUCLEOTIDE SEQUENCE [LARGE SCALE GENOMIC DNA]</scope>
    <source>
        <strain evidence="8 17">M26</strain>
    </source>
</reference>
<evidence type="ECO:0000256" key="6">
    <source>
        <dbReference type="SAM" id="Phobius"/>
    </source>
</evidence>
<dbReference type="PANTHER" id="PTHR35007">
    <property type="entry name" value="INTEGRAL MEMBRANE PROTEIN-RELATED"/>
    <property type="match status" value="1"/>
</dbReference>
<evidence type="ECO:0000313" key="14">
    <source>
        <dbReference type="Proteomes" id="UP000575397"/>
    </source>
</evidence>
<accession>A0A2J9KQ19</accession>
<evidence type="ECO:0000313" key="17">
    <source>
        <dbReference type="Proteomes" id="UP001209486"/>
    </source>
</evidence>